<dbReference type="PANTHER" id="PTHR47723">
    <property type="entry name" value="OS05G0353850 PROTEIN"/>
    <property type="match status" value="1"/>
</dbReference>
<evidence type="ECO:0000259" key="1">
    <source>
        <dbReference type="Pfam" id="PF13456"/>
    </source>
</evidence>
<dbReference type="PANTHER" id="PTHR47723:SF19">
    <property type="entry name" value="POLYNUCLEOTIDYL TRANSFERASE, RIBONUCLEASE H-LIKE SUPERFAMILY PROTEIN"/>
    <property type="match status" value="1"/>
</dbReference>
<reference evidence="2" key="2">
    <citation type="submission" date="2021-03" db="UniProtKB">
        <authorList>
            <consortium name="EnsemblPlants"/>
        </authorList>
    </citation>
    <scope>IDENTIFICATION</scope>
</reference>
<accession>A0A803NI18</accession>
<dbReference type="EMBL" id="UZAU01000042">
    <property type="status" value="NOT_ANNOTATED_CDS"/>
    <property type="molecule type" value="Genomic_DNA"/>
</dbReference>
<dbReference type="InterPro" id="IPR044730">
    <property type="entry name" value="RNase_H-like_dom_plant"/>
</dbReference>
<protein>
    <recommendedName>
        <fullName evidence="1">RNase H type-1 domain-containing protein</fullName>
    </recommendedName>
</protein>
<dbReference type="InterPro" id="IPR012337">
    <property type="entry name" value="RNaseH-like_sf"/>
</dbReference>
<dbReference type="SUPFAM" id="SSF53098">
    <property type="entry name" value="Ribonuclease H-like"/>
    <property type="match status" value="1"/>
</dbReference>
<dbReference type="Pfam" id="PF13456">
    <property type="entry name" value="RVT_3"/>
    <property type="match status" value="1"/>
</dbReference>
<dbReference type="EnsemblPlants" id="evm.model.01.1671">
    <property type="protein sequence ID" value="cds.evm.model.01.1671"/>
    <property type="gene ID" value="evm.TU.01.1671"/>
</dbReference>
<evidence type="ECO:0000313" key="3">
    <source>
        <dbReference type="Proteomes" id="UP000596661"/>
    </source>
</evidence>
<name>A0A803NI18_CANSA</name>
<dbReference type="GO" id="GO:0003676">
    <property type="term" value="F:nucleic acid binding"/>
    <property type="evidence" value="ECO:0007669"/>
    <property type="project" value="InterPro"/>
</dbReference>
<reference evidence="2" key="1">
    <citation type="submission" date="2018-11" db="EMBL/GenBank/DDBJ databases">
        <authorList>
            <person name="Grassa J C."/>
        </authorList>
    </citation>
    <scope>NUCLEOTIDE SEQUENCE [LARGE SCALE GENOMIC DNA]</scope>
</reference>
<dbReference type="Proteomes" id="UP000596661">
    <property type="component" value="Chromosome 1"/>
</dbReference>
<dbReference type="InterPro" id="IPR053151">
    <property type="entry name" value="RNase_H-like"/>
</dbReference>
<dbReference type="Gramene" id="evm.model.01.1671">
    <property type="protein sequence ID" value="cds.evm.model.01.1671"/>
    <property type="gene ID" value="evm.TU.01.1671"/>
</dbReference>
<dbReference type="InterPro" id="IPR002156">
    <property type="entry name" value="RNaseH_domain"/>
</dbReference>
<evidence type="ECO:0000313" key="2">
    <source>
        <dbReference type="EnsemblPlants" id="cds.evm.model.01.1671"/>
    </source>
</evidence>
<organism evidence="2 3">
    <name type="scientific">Cannabis sativa</name>
    <name type="common">Hemp</name>
    <name type="synonym">Marijuana</name>
    <dbReference type="NCBI Taxonomy" id="3483"/>
    <lineage>
        <taxon>Eukaryota</taxon>
        <taxon>Viridiplantae</taxon>
        <taxon>Streptophyta</taxon>
        <taxon>Embryophyta</taxon>
        <taxon>Tracheophyta</taxon>
        <taxon>Spermatophyta</taxon>
        <taxon>Magnoliopsida</taxon>
        <taxon>eudicotyledons</taxon>
        <taxon>Gunneridae</taxon>
        <taxon>Pentapetalae</taxon>
        <taxon>rosids</taxon>
        <taxon>fabids</taxon>
        <taxon>Rosales</taxon>
        <taxon>Cannabaceae</taxon>
        <taxon>Cannabis</taxon>
    </lineage>
</organism>
<feature type="domain" description="RNase H type-1" evidence="1">
    <location>
        <begin position="4"/>
        <end position="108"/>
    </location>
</feature>
<dbReference type="InterPro" id="IPR036397">
    <property type="entry name" value="RNaseH_sf"/>
</dbReference>
<dbReference type="AlphaFoldDB" id="A0A803NI18"/>
<proteinExistence type="predicted"/>
<keyword evidence="3" id="KW-1185">Reference proteome</keyword>
<sequence>MCSAVVAGNHPGRIVWIQTVRLDFFDALCGDAAACCLALSIAKDMGSKFIIVESDSRVVINALNRKDSCWALDNYVSFCNSYSSLFSSCIFSNISRLCNFVTHNVANWTFFHQKFGVISVDSIPLELLCNDREV</sequence>
<dbReference type="Gene3D" id="3.30.420.10">
    <property type="entry name" value="Ribonuclease H-like superfamily/Ribonuclease H"/>
    <property type="match status" value="1"/>
</dbReference>
<dbReference type="GO" id="GO:0004523">
    <property type="term" value="F:RNA-DNA hybrid ribonuclease activity"/>
    <property type="evidence" value="ECO:0007669"/>
    <property type="project" value="InterPro"/>
</dbReference>
<dbReference type="CDD" id="cd06222">
    <property type="entry name" value="RNase_H_like"/>
    <property type="match status" value="1"/>
</dbReference>